<evidence type="ECO:0000313" key="2">
    <source>
        <dbReference type="Proteomes" id="UP001472677"/>
    </source>
</evidence>
<dbReference type="SUPFAM" id="SSF53850">
    <property type="entry name" value="Periplasmic binding protein-like II"/>
    <property type="match status" value="1"/>
</dbReference>
<sequence length="265" mass="29601">MNILLPGRIALYMLSVDQVGCMPGLPSALDEFISLAKILSSLSAWRCRLCEKEKKKEKWVIKAIDVDRVDELMSLSGLDWLAGIFISNIRIWRECYEHAWPSSVTYMALCGLNNQLHLHCMPESLLTDIKPIGYQVGSFAERYLSEELNISRSSLVPLDSPEEYALALKRGPRNGDRIHCLQLVSFFSQASANSGSSVKHLPKTAGVLHFLGSPLAIDMSSAILALAENSDLRRIHDKWLMQSTCSLESTEIETSQLNLSSFWGL</sequence>
<proteinExistence type="predicted"/>
<evidence type="ECO:0000313" key="1">
    <source>
        <dbReference type="EMBL" id="KAK8580752.1"/>
    </source>
</evidence>
<comment type="caution">
    <text evidence="1">The sequence shown here is derived from an EMBL/GenBank/DDBJ whole genome shotgun (WGS) entry which is preliminary data.</text>
</comment>
<dbReference type="PANTHER" id="PTHR18966">
    <property type="entry name" value="IONOTROPIC GLUTAMATE RECEPTOR"/>
    <property type="match status" value="1"/>
</dbReference>
<gene>
    <name evidence="1" type="ORF">V6N12_071005</name>
</gene>
<dbReference type="EMBL" id="JBBPBM010000006">
    <property type="protein sequence ID" value="KAK8580752.1"/>
    <property type="molecule type" value="Genomic_DNA"/>
</dbReference>
<protein>
    <submittedName>
        <fullName evidence="1">Uncharacterized protein</fullName>
    </submittedName>
</protein>
<name>A0ABR2FIK0_9ROSI</name>
<dbReference type="InterPro" id="IPR015683">
    <property type="entry name" value="Ionotropic_Glu_rcpt"/>
</dbReference>
<keyword evidence="2" id="KW-1185">Reference proteome</keyword>
<accession>A0ABR2FIK0</accession>
<dbReference type="Proteomes" id="UP001472677">
    <property type="component" value="Unassembled WGS sequence"/>
</dbReference>
<reference evidence="1 2" key="1">
    <citation type="journal article" date="2024" name="G3 (Bethesda)">
        <title>Genome assembly of Hibiscus sabdariffa L. provides insights into metabolisms of medicinal natural products.</title>
        <authorList>
            <person name="Kim T."/>
        </authorList>
    </citation>
    <scope>NUCLEOTIDE SEQUENCE [LARGE SCALE GENOMIC DNA]</scope>
    <source>
        <strain evidence="1">TK-2024</strain>
        <tissue evidence="1">Old leaves</tissue>
    </source>
</reference>
<organism evidence="1 2">
    <name type="scientific">Hibiscus sabdariffa</name>
    <name type="common">roselle</name>
    <dbReference type="NCBI Taxonomy" id="183260"/>
    <lineage>
        <taxon>Eukaryota</taxon>
        <taxon>Viridiplantae</taxon>
        <taxon>Streptophyta</taxon>
        <taxon>Embryophyta</taxon>
        <taxon>Tracheophyta</taxon>
        <taxon>Spermatophyta</taxon>
        <taxon>Magnoliopsida</taxon>
        <taxon>eudicotyledons</taxon>
        <taxon>Gunneridae</taxon>
        <taxon>Pentapetalae</taxon>
        <taxon>rosids</taxon>
        <taxon>malvids</taxon>
        <taxon>Malvales</taxon>
        <taxon>Malvaceae</taxon>
        <taxon>Malvoideae</taxon>
        <taxon>Hibiscus</taxon>
    </lineage>
</organism>